<feature type="transmembrane region" description="Helical" evidence="1">
    <location>
        <begin position="12"/>
        <end position="30"/>
    </location>
</feature>
<keyword evidence="3" id="KW-1185">Reference proteome</keyword>
<dbReference type="EMBL" id="SLWQ01000007">
    <property type="protein sequence ID" value="TCO38901.1"/>
    <property type="molecule type" value="Genomic_DNA"/>
</dbReference>
<name>A0A4R2I410_9GAMM</name>
<sequence>MTISLVQLWLPILVAAVAVFVVSSLVHMVFKWHLSDYRGFGNEDEVLAAIRKGNPTPGIHMLPYCKDMKDFAKPEMLAKFREGPTGKFILRAGAEPGMGKPLLQWFVLCLVIALFCAYLGAHTLAAGSPFALVFRVTGTAAFMAYGFGAFIQGIWWGQPWGAVAKDTLDGILYALATAAAFAWLWPR</sequence>
<feature type="transmembrane region" description="Helical" evidence="1">
    <location>
        <begin position="132"/>
        <end position="155"/>
    </location>
</feature>
<organism evidence="2 3">
    <name type="scientific">Dokdonella fugitiva</name>
    <dbReference type="NCBI Taxonomy" id="328517"/>
    <lineage>
        <taxon>Bacteria</taxon>
        <taxon>Pseudomonadati</taxon>
        <taxon>Pseudomonadota</taxon>
        <taxon>Gammaproteobacteria</taxon>
        <taxon>Lysobacterales</taxon>
        <taxon>Rhodanobacteraceae</taxon>
        <taxon>Dokdonella</taxon>
    </lineage>
</organism>
<dbReference type="RefSeq" id="WP_131999120.1">
    <property type="nucleotide sequence ID" value="NZ_JACGXM010000006.1"/>
</dbReference>
<dbReference type="Proteomes" id="UP000294862">
    <property type="component" value="Unassembled WGS sequence"/>
</dbReference>
<evidence type="ECO:0000313" key="2">
    <source>
        <dbReference type="EMBL" id="TCO38901.1"/>
    </source>
</evidence>
<feature type="transmembrane region" description="Helical" evidence="1">
    <location>
        <begin position="167"/>
        <end position="185"/>
    </location>
</feature>
<keyword evidence="1" id="KW-0472">Membrane</keyword>
<evidence type="ECO:0000313" key="3">
    <source>
        <dbReference type="Proteomes" id="UP000294862"/>
    </source>
</evidence>
<keyword evidence="1" id="KW-0812">Transmembrane</keyword>
<comment type="caution">
    <text evidence="2">The sequence shown here is derived from an EMBL/GenBank/DDBJ whole genome shotgun (WGS) entry which is preliminary data.</text>
</comment>
<dbReference type="AlphaFoldDB" id="A0A4R2I410"/>
<reference evidence="2 3" key="1">
    <citation type="journal article" date="2015" name="Stand. Genomic Sci.">
        <title>Genomic Encyclopedia of Bacterial and Archaeal Type Strains, Phase III: the genomes of soil and plant-associated and newly described type strains.</title>
        <authorList>
            <person name="Whitman W.B."/>
            <person name="Woyke T."/>
            <person name="Klenk H.P."/>
            <person name="Zhou Y."/>
            <person name="Lilburn T.G."/>
            <person name="Beck B.J."/>
            <person name="De Vos P."/>
            <person name="Vandamme P."/>
            <person name="Eisen J.A."/>
            <person name="Garrity G."/>
            <person name="Hugenholtz P."/>
            <person name="Kyrpides N.C."/>
        </authorList>
    </citation>
    <scope>NUCLEOTIDE SEQUENCE [LARGE SCALE GENOMIC DNA]</scope>
    <source>
        <strain evidence="2 3">A3</strain>
    </source>
</reference>
<evidence type="ECO:0000256" key="1">
    <source>
        <dbReference type="SAM" id="Phobius"/>
    </source>
</evidence>
<accession>A0A4R2I410</accession>
<protein>
    <submittedName>
        <fullName evidence="2">Uncharacterized protein</fullName>
    </submittedName>
</protein>
<proteinExistence type="predicted"/>
<dbReference type="OrthoDB" id="282550at2"/>
<feature type="transmembrane region" description="Helical" evidence="1">
    <location>
        <begin position="102"/>
        <end position="120"/>
    </location>
</feature>
<keyword evidence="1" id="KW-1133">Transmembrane helix</keyword>
<gene>
    <name evidence="2" type="ORF">EV148_107189</name>
</gene>